<dbReference type="Pfam" id="PF12698">
    <property type="entry name" value="ABC2_membrane_3"/>
    <property type="match status" value="1"/>
</dbReference>
<sequence length="350" mass="39936">MIAIRLLRFQKQYYSIVLWLILPFVLTLLLSTVPNKTIPIGIVDEDNSDLSQRFIETLQQQKAFTVIETNYATALQQLESHQLDSVFVIEKNFKTLVTTQQKARLLTSISSNLSLFHESTSNIVLTTALQLVGQYATIDVIKSMQPDTAIDSNALIAKSTAYMKEKSILTTSLHMTNQTAAHTISSSFLIWSLFATLSTLLASTWLIKEHNTALLLRAPFSNHTVTSYFLYHLTMYMVLFFVMDCLALYQFANISWANITILFAFRLTISCLSACLALCCHSIIRFYQYSLLLMTLLLFTSGLWVPMPYQLQLLQPQIALLQQSITIWLPISLLSLVLLLKRKERRYVNH</sequence>
<evidence type="ECO:0000256" key="5">
    <source>
        <dbReference type="ARBA" id="ARBA00023136"/>
    </source>
</evidence>
<gene>
    <name evidence="8" type="ORF">GCM10007425_02000</name>
</gene>
<dbReference type="AlphaFoldDB" id="A0A917FWE1"/>
<accession>A0A917FWE1</accession>
<dbReference type="InterPro" id="IPR013525">
    <property type="entry name" value="ABC2_TM"/>
</dbReference>
<protein>
    <recommendedName>
        <fullName evidence="7">ABC-2 type transporter transmembrane domain-containing protein</fullName>
    </recommendedName>
</protein>
<dbReference type="Gene3D" id="3.40.1710.10">
    <property type="entry name" value="abc type-2 transporter like domain"/>
    <property type="match status" value="1"/>
</dbReference>
<dbReference type="GO" id="GO:0140359">
    <property type="term" value="F:ABC-type transporter activity"/>
    <property type="evidence" value="ECO:0007669"/>
    <property type="project" value="InterPro"/>
</dbReference>
<name>A0A917FWE1_9BACI</name>
<dbReference type="PANTHER" id="PTHR30294">
    <property type="entry name" value="MEMBRANE COMPONENT OF ABC TRANSPORTER YHHJ-RELATED"/>
    <property type="match status" value="1"/>
</dbReference>
<dbReference type="GO" id="GO:0005886">
    <property type="term" value="C:plasma membrane"/>
    <property type="evidence" value="ECO:0007669"/>
    <property type="project" value="UniProtKB-SubCell"/>
</dbReference>
<comment type="subcellular location">
    <subcellularLocation>
        <location evidence="1">Cell membrane</location>
        <topology evidence="1">Multi-pass membrane protein</topology>
    </subcellularLocation>
</comment>
<feature type="transmembrane region" description="Helical" evidence="6">
    <location>
        <begin position="255"/>
        <end position="279"/>
    </location>
</feature>
<feature type="transmembrane region" description="Helical" evidence="6">
    <location>
        <begin position="228"/>
        <end position="249"/>
    </location>
</feature>
<keyword evidence="3 6" id="KW-0812">Transmembrane</keyword>
<feature type="transmembrane region" description="Helical" evidence="6">
    <location>
        <begin position="188"/>
        <end position="207"/>
    </location>
</feature>
<feature type="transmembrane region" description="Helical" evidence="6">
    <location>
        <begin position="286"/>
        <end position="307"/>
    </location>
</feature>
<evidence type="ECO:0000256" key="3">
    <source>
        <dbReference type="ARBA" id="ARBA00022692"/>
    </source>
</evidence>
<dbReference type="Proteomes" id="UP000616608">
    <property type="component" value="Unassembled WGS sequence"/>
</dbReference>
<feature type="transmembrane region" description="Helical" evidence="6">
    <location>
        <begin position="12"/>
        <end position="30"/>
    </location>
</feature>
<evidence type="ECO:0000256" key="2">
    <source>
        <dbReference type="ARBA" id="ARBA00022475"/>
    </source>
</evidence>
<evidence type="ECO:0000313" key="9">
    <source>
        <dbReference type="Proteomes" id="UP000616608"/>
    </source>
</evidence>
<reference evidence="8" key="2">
    <citation type="submission" date="2020-09" db="EMBL/GenBank/DDBJ databases">
        <authorList>
            <person name="Sun Q."/>
            <person name="Zhou Y."/>
        </authorList>
    </citation>
    <scope>NUCLEOTIDE SEQUENCE</scope>
    <source>
        <strain evidence="8">CGMCC 1.15760</strain>
    </source>
</reference>
<proteinExistence type="predicted"/>
<evidence type="ECO:0000256" key="6">
    <source>
        <dbReference type="SAM" id="Phobius"/>
    </source>
</evidence>
<keyword evidence="4 6" id="KW-1133">Transmembrane helix</keyword>
<evidence type="ECO:0000256" key="4">
    <source>
        <dbReference type="ARBA" id="ARBA00022989"/>
    </source>
</evidence>
<feature type="domain" description="ABC-2 type transporter transmembrane" evidence="7">
    <location>
        <begin position="15"/>
        <end position="312"/>
    </location>
</feature>
<dbReference type="PANTHER" id="PTHR30294:SF29">
    <property type="entry name" value="MULTIDRUG ABC TRANSPORTER PERMEASE YBHS-RELATED"/>
    <property type="match status" value="1"/>
</dbReference>
<keyword evidence="2" id="KW-1003">Cell membrane</keyword>
<reference evidence="8" key="1">
    <citation type="journal article" date="2014" name="Int. J. Syst. Evol. Microbiol.">
        <title>Complete genome sequence of Corynebacterium casei LMG S-19264T (=DSM 44701T), isolated from a smear-ripened cheese.</title>
        <authorList>
            <consortium name="US DOE Joint Genome Institute (JGI-PGF)"/>
            <person name="Walter F."/>
            <person name="Albersmeier A."/>
            <person name="Kalinowski J."/>
            <person name="Ruckert C."/>
        </authorList>
    </citation>
    <scope>NUCLEOTIDE SEQUENCE</scope>
    <source>
        <strain evidence="8">CGMCC 1.15760</strain>
    </source>
</reference>
<evidence type="ECO:0000256" key="1">
    <source>
        <dbReference type="ARBA" id="ARBA00004651"/>
    </source>
</evidence>
<evidence type="ECO:0000259" key="7">
    <source>
        <dbReference type="Pfam" id="PF12698"/>
    </source>
</evidence>
<evidence type="ECO:0000313" key="8">
    <source>
        <dbReference type="EMBL" id="GGG11254.1"/>
    </source>
</evidence>
<keyword evidence="5 6" id="KW-0472">Membrane</keyword>
<comment type="caution">
    <text evidence="8">The sequence shown here is derived from an EMBL/GenBank/DDBJ whole genome shotgun (WGS) entry which is preliminary data.</text>
</comment>
<dbReference type="RefSeq" id="WP_188613148.1">
    <property type="nucleotide sequence ID" value="NZ_BMJT01000001.1"/>
</dbReference>
<feature type="transmembrane region" description="Helical" evidence="6">
    <location>
        <begin position="319"/>
        <end position="340"/>
    </location>
</feature>
<organism evidence="8 9">
    <name type="scientific">Lysinibacillus alkalisoli</name>
    <dbReference type="NCBI Taxonomy" id="1911548"/>
    <lineage>
        <taxon>Bacteria</taxon>
        <taxon>Bacillati</taxon>
        <taxon>Bacillota</taxon>
        <taxon>Bacilli</taxon>
        <taxon>Bacillales</taxon>
        <taxon>Bacillaceae</taxon>
        <taxon>Lysinibacillus</taxon>
    </lineage>
</organism>
<keyword evidence="9" id="KW-1185">Reference proteome</keyword>
<dbReference type="InterPro" id="IPR051449">
    <property type="entry name" value="ABC-2_transporter_component"/>
</dbReference>
<dbReference type="EMBL" id="BMJT01000001">
    <property type="protein sequence ID" value="GGG11254.1"/>
    <property type="molecule type" value="Genomic_DNA"/>
</dbReference>